<dbReference type="InterPro" id="IPR050639">
    <property type="entry name" value="SSR_resolvase"/>
</dbReference>
<evidence type="ECO:0000259" key="1">
    <source>
        <dbReference type="PROSITE" id="PS51736"/>
    </source>
</evidence>
<dbReference type="RefSeq" id="WP_349231441.1">
    <property type="nucleotide sequence ID" value="NZ_JBBMFK010000008.1"/>
</dbReference>
<evidence type="ECO:0000313" key="3">
    <source>
        <dbReference type="EMBL" id="MEQ2443123.1"/>
    </source>
</evidence>
<dbReference type="SUPFAM" id="SSF53041">
    <property type="entry name" value="Resolvase-like"/>
    <property type="match status" value="1"/>
</dbReference>
<evidence type="ECO:0000313" key="4">
    <source>
        <dbReference type="Proteomes" id="UP001464378"/>
    </source>
</evidence>
<proteinExistence type="predicted"/>
<organism evidence="3 4">
    <name type="scientific">Pseudoflavonifractor intestinihominis</name>
    <dbReference type="NCBI Taxonomy" id="3133171"/>
    <lineage>
        <taxon>Bacteria</taxon>
        <taxon>Bacillati</taxon>
        <taxon>Bacillota</taxon>
        <taxon>Clostridia</taxon>
        <taxon>Eubacteriales</taxon>
        <taxon>Oscillospiraceae</taxon>
        <taxon>Pseudoflavonifractor</taxon>
    </lineage>
</organism>
<evidence type="ECO:0000259" key="2">
    <source>
        <dbReference type="PROSITE" id="PS51737"/>
    </source>
</evidence>
<dbReference type="InterPro" id="IPR025827">
    <property type="entry name" value="Zn_ribbon_recom_dom"/>
</dbReference>
<accession>A0ABV1E732</accession>
<dbReference type="Gene3D" id="3.40.50.1390">
    <property type="entry name" value="Resolvase, N-terminal catalytic domain"/>
    <property type="match status" value="1"/>
</dbReference>
<dbReference type="PANTHER" id="PTHR30461">
    <property type="entry name" value="DNA-INVERTASE FROM LAMBDOID PROPHAGE"/>
    <property type="match status" value="1"/>
</dbReference>
<dbReference type="InterPro" id="IPR036162">
    <property type="entry name" value="Resolvase-like_N_sf"/>
</dbReference>
<dbReference type="Pfam" id="PF00239">
    <property type="entry name" value="Resolvase"/>
    <property type="match status" value="1"/>
</dbReference>
<name>A0ABV1E732_9FIRM</name>
<dbReference type="Gene3D" id="3.90.1750.20">
    <property type="entry name" value="Putative Large Serine Recombinase, Chain B, Domain 2"/>
    <property type="match status" value="1"/>
</dbReference>
<reference evidence="3 4" key="1">
    <citation type="submission" date="2024-03" db="EMBL/GenBank/DDBJ databases">
        <title>Human intestinal bacterial collection.</title>
        <authorList>
            <person name="Pauvert C."/>
            <person name="Hitch T.C.A."/>
            <person name="Clavel T."/>
        </authorList>
    </citation>
    <scope>NUCLEOTIDE SEQUENCE [LARGE SCALE GENOMIC DNA]</scope>
    <source>
        <strain evidence="3 4">CLA-AP-H29</strain>
    </source>
</reference>
<feature type="domain" description="Resolvase/invertase-type recombinase catalytic" evidence="1">
    <location>
        <begin position="4"/>
        <end position="145"/>
    </location>
</feature>
<dbReference type="PANTHER" id="PTHR30461:SF23">
    <property type="entry name" value="DNA RECOMBINASE-RELATED"/>
    <property type="match status" value="1"/>
</dbReference>
<dbReference type="Pfam" id="PF07508">
    <property type="entry name" value="Recombinase"/>
    <property type="match status" value="1"/>
</dbReference>
<dbReference type="Pfam" id="PF13408">
    <property type="entry name" value="Zn_ribbon_recom"/>
    <property type="match status" value="1"/>
</dbReference>
<dbReference type="EMBL" id="JBBMFK010000008">
    <property type="protein sequence ID" value="MEQ2443123.1"/>
    <property type="molecule type" value="Genomic_DNA"/>
</dbReference>
<dbReference type="CDD" id="cd03768">
    <property type="entry name" value="SR_ResInv"/>
    <property type="match status" value="1"/>
</dbReference>
<dbReference type="InterPro" id="IPR038109">
    <property type="entry name" value="DNA_bind_recomb_sf"/>
</dbReference>
<comment type="caution">
    <text evidence="3">The sequence shown here is derived from an EMBL/GenBank/DDBJ whole genome shotgun (WGS) entry which is preliminary data.</text>
</comment>
<keyword evidence="4" id="KW-1185">Reference proteome</keyword>
<feature type="domain" description="Recombinase" evidence="2">
    <location>
        <begin position="153"/>
        <end position="308"/>
    </location>
</feature>
<dbReference type="PROSITE" id="PS51737">
    <property type="entry name" value="RECOMBINASE_DNA_BIND"/>
    <property type="match status" value="1"/>
</dbReference>
<sequence>MSALDAIYARQSVNKADSLSIQGQIDLCRQKSGGEFRVYQDKGYSGKNTNRPAFQQMMADVERDLVQKIIVYRLDRFSRSIADFGRLWEILRRHNVEFVSINETFDTSTPMGRAMLNIIMVFAQLERETTAERVRDNYYQRAKLGSWPGGPAPYGFTIGRLPGLDGKPAPGLLPDEHASTVERIFQSYAREDASLGSVARSLNGDGVPAPKRATWDNVALSRILHSPLYVMADEDVYLYYQGKGLIFANRLEEFDGLHGGMIVGKRDRSAGKYQDLKEQHFSLSTHYGLVSSGLWLRCQYKLEANRQLGNSGRGKHTWLSGLLKCGTCGYSVKVNRDKDRYYLVCSGRSNLGLCHSSIQVDLRTLEAAVEAELERLLAECPDVKEHPADGRENTAALAEIDRKIDRLISALAESSDLTMAYINRTVKKLECQRQELLEQQAGHHASPSPKLAHLKFGPLEFEQKKLVAAQFIREIKLSDDTTEVIWNI</sequence>
<dbReference type="Proteomes" id="UP001464378">
    <property type="component" value="Unassembled WGS sequence"/>
</dbReference>
<protein>
    <submittedName>
        <fullName evidence="3">Recombinase family protein</fullName>
    </submittedName>
</protein>
<dbReference type="SMART" id="SM00857">
    <property type="entry name" value="Resolvase"/>
    <property type="match status" value="1"/>
</dbReference>
<dbReference type="InterPro" id="IPR011109">
    <property type="entry name" value="DNA_bind_recombinase_dom"/>
</dbReference>
<dbReference type="PROSITE" id="PS51736">
    <property type="entry name" value="RECOMBINASES_3"/>
    <property type="match status" value="1"/>
</dbReference>
<dbReference type="InterPro" id="IPR006119">
    <property type="entry name" value="Resolv_N"/>
</dbReference>
<gene>
    <name evidence="3" type="ORF">WMO64_06540</name>
</gene>